<name>A0ABV3XXY0_9RHOB</name>
<dbReference type="Proteomes" id="UP001560019">
    <property type="component" value="Unassembled WGS sequence"/>
</dbReference>
<sequence>MNKAITEGLNLMPPSFAEGLDVWSREDGTPGTDTYEGAADAALVPADADFAGCLELAKTETVQKLRHMGQTPILPGCYLRVRARVKAVSGNLPSVRIAAWAGDAGGDHVSGLTETGPSVTLTSYGKVFEVSAIIGTGLRGGVDMAWGTAPAFAHVGLDLTGPNGGVVRVDDIEVEDVTSVFLRDMMDWVDVRDYGAIGDGATDDSAAFEAADAAAGGRSVMVSAGDYWLAQHVTFENPVRFEGTVSMPADRRLTLTRNFDLPSYIDAFGDEVEAFRRAVAVLFNFSDHESLDMKGRRVELDGPIDIQAAVANKDTFSQRRVIRNGQFRADAGSAWDTEIVASQASYSTSNPTELTAVDNIASIPVGALVEGLGVGREVYVRAKNTGAGTLTLSQPLFAAAGTQTYTFRRFKYVLDFSGFALLDKFVLDDIEFLCDGEASAVMLPQEGQIFHIRDCFITKPKDRGITSVGGGCYAMHVDRCQFISNEQALRAQDRTTIAMNVNSNDAKIRDNRVVRFLHFAVMNGSGHMIANNHWFQGDTETDGLRTAGLVLTQPNVKTTITGNYIDNSFVEWTNEHDARPDFSDEYSFGGLTVTGNIFTVNDAAAWFRWFVIKPHGTGHFLHGLTLSDNCFKSLNGDVDRIDRVDTTYADLDMGMARNVNIVANTFNGVDQIVSNPVTLQVDQNTDMRNWTLNFGGYLPFGGWARNVTAIVAENQISDAGGGTVAAMPYARVEQGTNRNQVILTWPDPCRGRVNVTVRMDNPV</sequence>
<accession>A0ABV3XXY0</accession>
<dbReference type="Pfam" id="PF12708">
    <property type="entry name" value="Pect-lyase_RHGA_epim"/>
    <property type="match status" value="1"/>
</dbReference>
<evidence type="ECO:0000259" key="1">
    <source>
        <dbReference type="Pfam" id="PF12708"/>
    </source>
</evidence>
<evidence type="ECO:0000313" key="2">
    <source>
        <dbReference type="EMBL" id="MEX5729893.1"/>
    </source>
</evidence>
<dbReference type="InterPro" id="IPR024535">
    <property type="entry name" value="RHGA/B-epi-like_pectate_lyase"/>
</dbReference>
<reference evidence="2 3" key="1">
    <citation type="submission" date="2024-06" db="EMBL/GenBank/DDBJ databases">
        <title>Genome of Rhodovulum iodosum, a marine photoferrotroph.</title>
        <authorList>
            <person name="Bianchini G."/>
            <person name="Nikeleit V."/>
            <person name="Kappler A."/>
            <person name="Bryce C."/>
            <person name="Sanchez-Baracaldo P."/>
        </authorList>
    </citation>
    <scope>NUCLEOTIDE SEQUENCE [LARGE SCALE GENOMIC DNA]</scope>
    <source>
        <strain evidence="2 3">UT/N1</strain>
    </source>
</reference>
<dbReference type="EMBL" id="JBEHHI010000003">
    <property type="protein sequence ID" value="MEX5729893.1"/>
    <property type="molecule type" value="Genomic_DNA"/>
</dbReference>
<dbReference type="Gene3D" id="2.160.20.10">
    <property type="entry name" value="Single-stranded right-handed beta-helix, Pectin lyase-like"/>
    <property type="match status" value="1"/>
</dbReference>
<keyword evidence="3" id="KW-1185">Reference proteome</keyword>
<dbReference type="InterPro" id="IPR012334">
    <property type="entry name" value="Pectin_lyas_fold"/>
</dbReference>
<dbReference type="SUPFAM" id="SSF51126">
    <property type="entry name" value="Pectin lyase-like"/>
    <property type="match status" value="1"/>
</dbReference>
<dbReference type="RefSeq" id="WP_125404517.1">
    <property type="nucleotide sequence ID" value="NZ_JBEHHI010000003.1"/>
</dbReference>
<organism evidence="2 3">
    <name type="scientific">Rhodovulum iodosum</name>
    <dbReference type="NCBI Taxonomy" id="68291"/>
    <lineage>
        <taxon>Bacteria</taxon>
        <taxon>Pseudomonadati</taxon>
        <taxon>Pseudomonadota</taxon>
        <taxon>Alphaproteobacteria</taxon>
        <taxon>Rhodobacterales</taxon>
        <taxon>Paracoccaceae</taxon>
        <taxon>Rhodovulum</taxon>
    </lineage>
</organism>
<dbReference type="InterPro" id="IPR011050">
    <property type="entry name" value="Pectin_lyase_fold/virulence"/>
</dbReference>
<feature type="domain" description="Rhamnogalacturonase A/B/Epimerase-like pectate lyase" evidence="1">
    <location>
        <begin position="188"/>
        <end position="244"/>
    </location>
</feature>
<proteinExistence type="predicted"/>
<evidence type="ECO:0000313" key="3">
    <source>
        <dbReference type="Proteomes" id="UP001560019"/>
    </source>
</evidence>
<protein>
    <recommendedName>
        <fullName evidence="1">Rhamnogalacturonase A/B/Epimerase-like pectate lyase domain-containing protein</fullName>
    </recommendedName>
</protein>
<gene>
    <name evidence="2" type="ORF">Ga0609869_003246</name>
</gene>
<comment type="caution">
    <text evidence="2">The sequence shown here is derived from an EMBL/GenBank/DDBJ whole genome shotgun (WGS) entry which is preliminary data.</text>
</comment>